<keyword evidence="3" id="KW-1185">Reference proteome</keyword>
<feature type="signal peptide" evidence="1">
    <location>
        <begin position="1"/>
        <end position="17"/>
    </location>
</feature>
<dbReference type="EMBL" id="JAUCMV010000001">
    <property type="protein sequence ID" value="KAK0423143.1"/>
    <property type="molecule type" value="Genomic_DNA"/>
</dbReference>
<evidence type="ECO:0008006" key="4">
    <source>
        <dbReference type="Google" id="ProtNLM"/>
    </source>
</evidence>
<evidence type="ECO:0000313" key="3">
    <source>
        <dbReference type="Proteomes" id="UP001175271"/>
    </source>
</evidence>
<dbReference type="Proteomes" id="UP001175271">
    <property type="component" value="Unassembled WGS sequence"/>
</dbReference>
<comment type="caution">
    <text evidence="2">The sequence shown here is derived from an EMBL/GenBank/DDBJ whole genome shotgun (WGS) entry which is preliminary data.</text>
</comment>
<name>A0AA39IEZ2_9BILA</name>
<accession>A0AA39IEZ2</accession>
<sequence length="476" mass="51867">MIRSVLLILFVSPLAWAGFGGQTCTKVINLSERVLKYYNDRGYDFSYVVGSESCQDSLFTKHYCMTATYDDGSVIAGCENLNEILTDFYNQGVCSGTSATAEGINVDVQCYSKFFSRGFNQDAVSEVPSQTVCPSIVYLDGEFTSQMKNAGKEVSNHSQSRETCDWPWQKCYELTSGSNVLLGCENSRPMNQFSINHTDCQKKPTPFQVSDMTFDLSCCDGDDCKLPDPVPNNRTCNFAVDLSQSTLAAFAEVGIPVSNSAPKEKECAGVADQCVDLFIGSDIVAGCSSDPVLEMVATSCQLLDMGSCKELNAPFDNKTVTLCCCDNDLCNEWKDTSCYREISLSKEVQEIMTSVPAYNGVNDTLRRKEKCSLPTDQCVSLTGENGTLIDGCSSDGPIIQAVSGQCPKDNSTASVTYKLGGHSLNFNITCCLEDFCNGKDAVTTKGLETTTHHKSASHLHLTFSALIVLVARWILQ</sequence>
<evidence type="ECO:0000313" key="2">
    <source>
        <dbReference type="EMBL" id="KAK0423143.1"/>
    </source>
</evidence>
<gene>
    <name evidence="2" type="ORF">QR680_007995</name>
</gene>
<evidence type="ECO:0000256" key="1">
    <source>
        <dbReference type="SAM" id="SignalP"/>
    </source>
</evidence>
<reference evidence="2" key="1">
    <citation type="submission" date="2023-06" db="EMBL/GenBank/DDBJ databases">
        <title>Genomic analysis of the entomopathogenic nematode Steinernema hermaphroditum.</title>
        <authorList>
            <person name="Schwarz E.M."/>
            <person name="Heppert J.K."/>
            <person name="Baniya A."/>
            <person name="Schwartz H.T."/>
            <person name="Tan C.-H."/>
            <person name="Antoshechkin I."/>
            <person name="Sternberg P.W."/>
            <person name="Goodrich-Blair H."/>
            <person name="Dillman A.R."/>
        </authorList>
    </citation>
    <scope>NUCLEOTIDE SEQUENCE</scope>
    <source>
        <strain evidence="2">PS9179</strain>
        <tissue evidence="2">Whole animal</tissue>
    </source>
</reference>
<dbReference type="AlphaFoldDB" id="A0AA39IEZ2"/>
<feature type="chain" id="PRO_5041463148" description="UPAR/Ly6 domain-containing protein" evidence="1">
    <location>
        <begin position="18"/>
        <end position="476"/>
    </location>
</feature>
<protein>
    <recommendedName>
        <fullName evidence="4">UPAR/Ly6 domain-containing protein</fullName>
    </recommendedName>
</protein>
<organism evidence="2 3">
    <name type="scientific">Steinernema hermaphroditum</name>
    <dbReference type="NCBI Taxonomy" id="289476"/>
    <lineage>
        <taxon>Eukaryota</taxon>
        <taxon>Metazoa</taxon>
        <taxon>Ecdysozoa</taxon>
        <taxon>Nematoda</taxon>
        <taxon>Chromadorea</taxon>
        <taxon>Rhabditida</taxon>
        <taxon>Tylenchina</taxon>
        <taxon>Panagrolaimomorpha</taxon>
        <taxon>Strongyloidoidea</taxon>
        <taxon>Steinernematidae</taxon>
        <taxon>Steinernema</taxon>
    </lineage>
</organism>
<proteinExistence type="predicted"/>
<keyword evidence="1" id="KW-0732">Signal</keyword>